<sequence>MHDGVVEEGTFEGTSNLRTQLSKEAVKSISEVHAESEDTEIKVKHPKVTTTNMAVEENQSERTIDATEIIHDKLKSEEVTKRENQQIMEEREGAKNGDPVTLGEETTKECQEEYELKAEESLGDKGTRNDIQNEELYKEVEKADENERIEQMDTERIIGHLHSVAVENETIKESFLDEARSEMHLENQICGTTSGNDGRIETANVKEEEMDVDISQKQGLSDLVEASEATRDIHEEEETSKTTTEHIEEHVKEVEIEVDEHPSATKTTKNTCSQKEETKEQEDGFLRASPSSFFFLTLVSTNQSLEEDTGSG</sequence>
<protein>
    <submittedName>
        <fullName evidence="2">Uncharacterized protein</fullName>
    </submittedName>
</protein>
<feature type="compositionally biased region" description="Polar residues" evidence="1">
    <location>
        <begin position="264"/>
        <end position="273"/>
    </location>
</feature>
<feature type="compositionally biased region" description="Basic and acidic residues" evidence="1">
    <location>
        <begin position="59"/>
        <end position="95"/>
    </location>
</feature>
<feature type="region of interest" description="Disordered" evidence="1">
    <location>
        <begin position="27"/>
        <end position="147"/>
    </location>
</feature>
<feature type="compositionally biased region" description="Basic and acidic residues" evidence="1">
    <location>
        <begin position="105"/>
        <end position="128"/>
    </location>
</feature>
<evidence type="ECO:0000256" key="1">
    <source>
        <dbReference type="SAM" id="MobiDB-lite"/>
    </source>
</evidence>
<feature type="compositionally biased region" description="Basic and acidic residues" evidence="1">
    <location>
        <begin position="228"/>
        <end position="263"/>
    </location>
</feature>
<evidence type="ECO:0000313" key="3">
    <source>
        <dbReference type="Proteomes" id="UP000326939"/>
    </source>
</evidence>
<feature type="compositionally biased region" description="Basic and acidic residues" evidence="1">
    <location>
        <begin position="135"/>
        <end position="147"/>
    </location>
</feature>
<gene>
    <name evidence="2" type="ORF">DKX38_006116</name>
</gene>
<proteinExistence type="predicted"/>
<comment type="caution">
    <text evidence="2">The sequence shown here is derived from an EMBL/GenBank/DDBJ whole genome shotgun (WGS) entry which is preliminary data.</text>
</comment>
<reference evidence="3" key="1">
    <citation type="journal article" date="2019" name="Gigascience">
        <title>De novo genome assembly of the endangered Acer yangbiense, a plant species with extremely small populations endemic to Yunnan Province, China.</title>
        <authorList>
            <person name="Yang J."/>
            <person name="Wariss H.M."/>
            <person name="Tao L."/>
            <person name="Zhang R."/>
            <person name="Yun Q."/>
            <person name="Hollingsworth P."/>
            <person name="Dao Z."/>
            <person name="Luo G."/>
            <person name="Guo H."/>
            <person name="Ma Y."/>
            <person name="Sun W."/>
        </authorList>
    </citation>
    <scope>NUCLEOTIDE SEQUENCE [LARGE SCALE GENOMIC DNA]</scope>
    <source>
        <strain evidence="3">cv. br00</strain>
    </source>
</reference>
<dbReference type="EMBL" id="VDCV01000004">
    <property type="protein sequence ID" value="KAB5561159.1"/>
    <property type="molecule type" value="Genomic_DNA"/>
</dbReference>
<feature type="compositionally biased region" description="Basic and acidic residues" evidence="1">
    <location>
        <begin position="274"/>
        <end position="285"/>
    </location>
</feature>
<feature type="compositionally biased region" description="Basic and acidic residues" evidence="1">
    <location>
        <begin position="27"/>
        <end position="43"/>
    </location>
</feature>
<accession>A0A5N5N1F2</accession>
<organism evidence="2 3">
    <name type="scientific">Salix brachista</name>
    <dbReference type="NCBI Taxonomy" id="2182728"/>
    <lineage>
        <taxon>Eukaryota</taxon>
        <taxon>Viridiplantae</taxon>
        <taxon>Streptophyta</taxon>
        <taxon>Embryophyta</taxon>
        <taxon>Tracheophyta</taxon>
        <taxon>Spermatophyta</taxon>
        <taxon>Magnoliopsida</taxon>
        <taxon>eudicotyledons</taxon>
        <taxon>Gunneridae</taxon>
        <taxon>Pentapetalae</taxon>
        <taxon>rosids</taxon>
        <taxon>fabids</taxon>
        <taxon>Malpighiales</taxon>
        <taxon>Salicaceae</taxon>
        <taxon>Saliceae</taxon>
        <taxon>Salix</taxon>
    </lineage>
</organism>
<feature type="region of interest" description="Disordered" evidence="1">
    <location>
        <begin position="227"/>
        <end position="286"/>
    </location>
</feature>
<evidence type="ECO:0000313" key="2">
    <source>
        <dbReference type="EMBL" id="KAB5561159.1"/>
    </source>
</evidence>
<dbReference type="AlphaFoldDB" id="A0A5N5N1F2"/>
<name>A0A5N5N1F2_9ROSI</name>
<dbReference type="Proteomes" id="UP000326939">
    <property type="component" value="Chromosome 4"/>
</dbReference>
<keyword evidence="3" id="KW-1185">Reference proteome</keyword>